<dbReference type="GeneID" id="303114438"/>
<keyword evidence="5" id="KW-1185">Reference proteome</keyword>
<evidence type="ECO:0000313" key="5">
    <source>
        <dbReference type="Proteomes" id="UP000187404"/>
    </source>
</evidence>
<dbReference type="Pfam" id="PF19420">
    <property type="entry name" value="DDAH_eukar"/>
    <property type="match status" value="1"/>
</dbReference>
<dbReference type="PANTHER" id="PTHR12737">
    <property type="entry name" value="DIMETHYLARGININE DIMETHYLAMINOHYDROLASE"/>
    <property type="match status" value="1"/>
</dbReference>
<dbReference type="GO" id="GO:0016597">
    <property type="term" value="F:amino acid binding"/>
    <property type="evidence" value="ECO:0007669"/>
    <property type="project" value="TreeGrafter"/>
</dbReference>
<keyword evidence="2 4" id="KW-0378">Hydrolase</keyword>
<dbReference type="GO" id="GO:0006525">
    <property type="term" value="P:arginine metabolic process"/>
    <property type="evidence" value="ECO:0007669"/>
    <property type="project" value="TreeGrafter"/>
</dbReference>
<name>A0A1Q9JGF5_9FIRM</name>
<dbReference type="AlphaFoldDB" id="A0A1Q9JGF5"/>
<dbReference type="OrthoDB" id="9790596at2"/>
<feature type="active site" description="Nucleophile" evidence="3">
    <location>
        <position position="253"/>
    </location>
</feature>
<accession>A0A1Q9JGF5</accession>
<organism evidence="4 5">
    <name type="scientific">Hornefia porci</name>
    <dbReference type="NCBI Taxonomy" id="2652292"/>
    <lineage>
        <taxon>Bacteria</taxon>
        <taxon>Bacillati</taxon>
        <taxon>Bacillota</taxon>
        <taxon>Clostridia</taxon>
        <taxon>Peptostreptococcales</taxon>
        <taxon>Anaerovoracaceae</taxon>
        <taxon>Hornefia</taxon>
    </lineage>
</organism>
<dbReference type="GO" id="GO:0016403">
    <property type="term" value="F:dimethylargininase activity"/>
    <property type="evidence" value="ECO:0007669"/>
    <property type="project" value="TreeGrafter"/>
</dbReference>
<gene>
    <name evidence="4" type="ORF">BHK98_03470</name>
</gene>
<dbReference type="Proteomes" id="UP000187404">
    <property type="component" value="Unassembled WGS sequence"/>
</dbReference>
<evidence type="ECO:0000256" key="1">
    <source>
        <dbReference type="ARBA" id="ARBA00008532"/>
    </source>
</evidence>
<comment type="similarity">
    <text evidence="1">Belongs to the DDAH family.</text>
</comment>
<reference evidence="4 5" key="1">
    <citation type="journal article" date="2016" name="Appl. Environ. Microbiol.">
        <title>Function and Phylogeny of Bacterial Butyryl Coenzyme A:Acetate Transferases and Their Diversity in the Proximal Colon of Swine.</title>
        <authorList>
            <person name="Trachsel J."/>
            <person name="Bayles D.O."/>
            <person name="Looft T."/>
            <person name="Levine U.Y."/>
            <person name="Allen H.K."/>
        </authorList>
    </citation>
    <scope>NUCLEOTIDE SEQUENCE [LARGE SCALE GENOMIC DNA]</scope>
    <source>
        <strain evidence="4 5">68-3-10</strain>
    </source>
</reference>
<comment type="caution">
    <text evidence="4">The sequence shown here is derived from an EMBL/GenBank/DDBJ whole genome shotgun (WGS) entry which is preliminary data.</text>
</comment>
<dbReference type="GO" id="GO:0045429">
    <property type="term" value="P:positive regulation of nitric oxide biosynthetic process"/>
    <property type="evidence" value="ECO:0007669"/>
    <property type="project" value="TreeGrafter"/>
</dbReference>
<dbReference type="PANTHER" id="PTHR12737:SF9">
    <property type="entry name" value="DIMETHYLARGININASE"/>
    <property type="match status" value="1"/>
</dbReference>
<proteinExistence type="inferred from homology"/>
<evidence type="ECO:0000256" key="3">
    <source>
        <dbReference type="PIRSR" id="PIRSR633199-1"/>
    </source>
</evidence>
<protein>
    <submittedName>
        <fullName evidence="4">N(G),N(G)-dimethylarginine dimethylaminohydrolase</fullName>
    </submittedName>
</protein>
<dbReference type="EMBL" id="MJIE01000001">
    <property type="protein sequence ID" value="OLR55204.1"/>
    <property type="molecule type" value="Genomic_DNA"/>
</dbReference>
<evidence type="ECO:0000256" key="2">
    <source>
        <dbReference type="ARBA" id="ARBA00022801"/>
    </source>
</evidence>
<dbReference type="RefSeq" id="WP_075712201.1">
    <property type="nucleotide sequence ID" value="NZ_MJIE01000001.1"/>
</dbReference>
<dbReference type="InterPro" id="IPR033199">
    <property type="entry name" value="DDAH-like"/>
</dbReference>
<dbReference type="STRING" id="1261640.BHK98_03470"/>
<evidence type="ECO:0000313" key="4">
    <source>
        <dbReference type="EMBL" id="OLR55204.1"/>
    </source>
</evidence>
<dbReference type="Gene3D" id="3.75.10.10">
    <property type="entry name" value="L-arginine/glycine Amidinotransferase, Chain A"/>
    <property type="match status" value="1"/>
</dbReference>
<feature type="active site" description="Proton donor" evidence="3">
    <location>
        <position position="166"/>
    </location>
</feature>
<dbReference type="SUPFAM" id="SSF55909">
    <property type="entry name" value="Pentein"/>
    <property type="match status" value="1"/>
</dbReference>
<sequence>MKKFNHVIVRRPCRALVEGITSGLYPGKPDYEKALRQHDDYISALSRCGVDITILPPDERYPDSVFVEDPALITSKCAIITNPGAPSRNGEKEEIIDAVRKFFPEDKIEHITAPGTLEGGDVMMVGDHFYVGRSARTNEEGIRQLTEILAKYGMTCSEVKLEEVLHLKTGVNYLEDNNMLVSGEFVNKPDFEKYNKTEIPEDEAYAANCIWVNDTVIVPEGYPTVLKKVQDLGYKTLTVDTSEFRKLDGGLSCMSLRF</sequence>
<dbReference type="GO" id="GO:0000052">
    <property type="term" value="P:citrulline metabolic process"/>
    <property type="evidence" value="ECO:0007669"/>
    <property type="project" value="TreeGrafter"/>
</dbReference>